<dbReference type="RefSeq" id="WP_117117674.1">
    <property type="nucleotide sequence ID" value="NZ_BFBY01000001.1"/>
</dbReference>
<dbReference type="OrthoDB" id="9793179at2"/>
<dbReference type="Gene3D" id="3.90.780.10">
    <property type="entry name" value="5'-Nucleotidase, C-terminal domain"/>
    <property type="match status" value="1"/>
</dbReference>
<evidence type="ECO:0000313" key="6">
    <source>
        <dbReference type="Proteomes" id="UP000257317"/>
    </source>
</evidence>
<evidence type="ECO:0000313" key="5">
    <source>
        <dbReference type="EMBL" id="GBG04335.1"/>
    </source>
</evidence>
<keyword evidence="2" id="KW-0547">Nucleotide-binding</keyword>
<comment type="similarity">
    <text evidence="2">Belongs to the 5'-nucleotidase family.</text>
</comment>
<dbReference type="GO" id="GO:0008768">
    <property type="term" value="F:UDP-sugar diphosphatase activity"/>
    <property type="evidence" value="ECO:0007669"/>
    <property type="project" value="TreeGrafter"/>
</dbReference>
<dbReference type="InterPro" id="IPR004843">
    <property type="entry name" value="Calcineurin-like_PHP"/>
</dbReference>
<dbReference type="SUPFAM" id="SSF55816">
    <property type="entry name" value="5'-nucleotidase (syn. UDP-sugar hydrolase), C-terminal domain"/>
    <property type="match status" value="1"/>
</dbReference>
<dbReference type="EMBL" id="BFBY01000001">
    <property type="protein sequence ID" value="GBG04335.1"/>
    <property type="molecule type" value="Genomic_DNA"/>
</dbReference>
<evidence type="ECO:0000259" key="4">
    <source>
        <dbReference type="Pfam" id="PF02872"/>
    </source>
</evidence>
<comment type="caution">
    <text evidence="5">The sequence shown here is derived from an EMBL/GenBank/DDBJ whole genome shotgun (WGS) entry which is preliminary data.</text>
</comment>
<dbReference type="GO" id="GO:0009166">
    <property type="term" value="P:nucleotide catabolic process"/>
    <property type="evidence" value="ECO:0007669"/>
    <property type="project" value="InterPro"/>
</dbReference>
<dbReference type="InterPro" id="IPR029052">
    <property type="entry name" value="Metallo-depent_PP-like"/>
</dbReference>
<dbReference type="AlphaFoldDB" id="A0A2Z6TC98"/>
<proteinExistence type="inferred from homology"/>
<dbReference type="Gene3D" id="3.60.21.10">
    <property type="match status" value="1"/>
</dbReference>
<dbReference type="GO" id="GO:0000166">
    <property type="term" value="F:nucleotide binding"/>
    <property type="evidence" value="ECO:0007669"/>
    <property type="project" value="UniProtKB-KW"/>
</dbReference>
<feature type="domain" description="Calcineurin-like phosphoesterase" evidence="3">
    <location>
        <begin position="8"/>
        <end position="206"/>
    </location>
</feature>
<organism evidence="5 6">
    <name type="scientific">Lactobacillus rodentium</name>
    <dbReference type="NCBI Taxonomy" id="947835"/>
    <lineage>
        <taxon>Bacteria</taxon>
        <taxon>Bacillati</taxon>
        <taxon>Bacillota</taxon>
        <taxon>Bacilli</taxon>
        <taxon>Lactobacillales</taxon>
        <taxon>Lactobacillaceae</taxon>
        <taxon>Lactobacillus</taxon>
    </lineage>
</organism>
<reference evidence="6" key="1">
    <citation type="submission" date="2018-03" db="EMBL/GenBank/DDBJ databases">
        <title>New taxa in the Lactobacillus gasseri group.</title>
        <authorList>
            <person name="Tanizawa Y."/>
            <person name="Tohno M."/>
            <person name="Endo A."/>
            <person name="Arita M."/>
        </authorList>
    </citation>
    <scope>NUCLEOTIDE SEQUENCE [LARGE SCALE GENOMIC DNA]</scope>
    <source>
        <strain evidence="6">DSM 24759</strain>
    </source>
</reference>
<keyword evidence="1" id="KW-0732">Signal</keyword>
<dbReference type="InterPro" id="IPR006146">
    <property type="entry name" value="5'-Nucleotdase_CS"/>
</dbReference>
<dbReference type="CDD" id="cd00845">
    <property type="entry name" value="MPP_UshA_N_like"/>
    <property type="match status" value="1"/>
</dbReference>
<evidence type="ECO:0000259" key="3">
    <source>
        <dbReference type="Pfam" id="PF00149"/>
    </source>
</evidence>
<dbReference type="PROSITE" id="PS00785">
    <property type="entry name" value="5_NUCLEOTIDASE_1"/>
    <property type="match status" value="1"/>
</dbReference>
<dbReference type="Proteomes" id="UP000257317">
    <property type="component" value="Unassembled WGS sequence"/>
</dbReference>
<dbReference type="InterPro" id="IPR036907">
    <property type="entry name" value="5'-Nucleotdase_C_sf"/>
</dbReference>
<dbReference type="Pfam" id="PF02872">
    <property type="entry name" value="5_nucleotid_C"/>
    <property type="match status" value="1"/>
</dbReference>
<name>A0A2Z6TC98_9LACO</name>
<dbReference type="InterPro" id="IPR011240">
    <property type="entry name" value="Pesterase_YunD"/>
</dbReference>
<gene>
    <name evidence="5" type="ORF">LrDSM24759_02490</name>
</gene>
<dbReference type="InterPro" id="IPR006179">
    <property type="entry name" value="5_nucleotidase/apyrase"/>
</dbReference>
<feature type="domain" description="5'-Nucleotidase C-terminal" evidence="4">
    <location>
        <begin position="298"/>
        <end position="419"/>
    </location>
</feature>
<dbReference type="Pfam" id="PF00149">
    <property type="entry name" value="Metallophos"/>
    <property type="match status" value="1"/>
</dbReference>
<dbReference type="PANTHER" id="PTHR11575:SF23">
    <property type="entry name" value="5-NUCLEOTIDASE FAMILY PROTEIN"/>
    <property type="match status" value="1"/>
</dbReference>
<dbReference type="PRINTS" id="PR01607">
    <property type="entry name" value="APYRASEFAMLY"/>
</dbReference>
<dbReference type="PIRSF" id="PIRSF036361">
    <property type="entry name" value="YunD"/>
    <property type="match status" value="1"/>
</dbReference>
<dbReference type="GO" id="GO:0046872">
    <property type="term" value="F:metal ion binding"/>
    <property type="evidence" value="ECO:0007669"/>
    <property type="project" value="InterPro"/>
</dbReference>
<dbReference type="PANTHER" id="PTHR11575">
    <property type="entry name" value="5'-NUCLEOTIDASE-RELATED"/>
    <property type="match status" value="1"/>
</dbReference>
<dbReference type="InterPro" id="IPR008334">
    <property type="entry name" value="5'-Nucleotdase_C"/>
</dbReference>
<dbReference type="GO" id="GO:0030288">
    <property type="term" value="C:outer membrane-bounded periplasmic space"/>
    <property type="evidence" value="ECO:0007669"/>
    <property type="project" value="TreeGrafter"/>
</dbReference>
<accession>A0A2Z6TC98</accession>
<evidence type="ECO:0000256" key="2">
    <source>
        <dbReference type="RuleBase" id="RU362119"/>
    </source>
</evidence>
<sequence length="463" mass="53367">MDKKREKLRIIHTNDLHSHFEQFPKIRRFIKQAQDDPTVDQTFTFDAGDFMDRSHPLSDATKGQANIGLMNQFHYDAVTIGNNEGISNSHQVLENLFDQANFPVVLANLFEEDQSKPDWSQPYKIFQTSKKTRIAVIGLTAAYPLTYEPNHWQVKQISKTLDSLLPKLKGRYDLLIVLSHIGIREDRLIAKNYPEVDLIIGGHSHTLLPKGEKVNRTWITQTGKWGKYVGDIYLEINEQHQLVKVEPTTHLVDKMPEKSEDQDEVEELFERGSTLLAQRKIANLPTKFLHNKKEAIKVSLDAICDYTNTDLGILSSGLFLTPFNSEIITAKDLHQSLPHPMHLVKTKLKGKDLWRLVMEIEKNRHYLKEFPLQGMSFRGKIFGEMYYKGIQVNPETKQVLVNGEKIKPNQEYTLANLDHYVLIPFFPTLAIAGKNQFIFPDYLRTVVGKYLAKKYPVDKIKDE</sequence>
<dbReference type="SUPFAM" id="SSF56300">
    <property type="entry name" value="Metallo-dependent phosphatases"/>
    <property type="match status" value="1"/>
</dbReference>
<keyword evidence="2" id="KW-0378">Hydrolase</keyword>
<evidence type="ECO:0000256" key="1">
    <source>
        <dbReference type="ARBA" id="ARBA00022729"/>
    </source>
</evidence>
<protein>
    <submittedName>
        <fullName evidence="5">5'-nucleotidase</fullName>
    </submittedName>
</protein>
<keyword evidence="6" id="KW-1185">Reference proteome</keyword>
<dbReference type="GO" id="GO:0008253">
    <property type="term" value="F:5'-nucleotidase activity"/>
    <property type="evidence" value="ECO:0007669"/>
    <property type="project" value="TreeGrafter"/>
</dbReference>